<dbReference type="PANTHER" id="PTHR12941">
    <property type="entry name" value="ER MEMBRANE PROTEIN COMPLEX"/>
    <property type="match status" value="1"/>
</dbReference>
<evidence type="ECO:0000256" key="1">
    <source>
        <dbReference type="SAM" id="MobiDB-lite"/>
    </source>
</evidence>
<sequence length="446" mass="51153">MDDIEDDENNSKLISSDRKVLPVHLTSNRKGPRSRHGKRQNEADEAQRMTRSKVRQTGKLLDDTDAWAKKKRCRTNTTQSVLAERWIADLRLQKDRRWRDDENYKNMLLLTGNYSSLRLDDNSSADQTLINKAEHKKGQLPVTEVRCSSPAVANGETESEDESNGICGEMKVMWKEHNEERNNMMNRMYKERIKLRLFWEQELLRLEQREKGFTPRMSAVRFLRENEMCNAQILEESTEPLKPMSRNEFIDVAVVPYSTIILHCLKYPHSGVLGILLGSRSGGKVKVSAAVPLSHESTPLAPSLEVALAIIHSTYPNIIGVYFSNQNYKSRSLNPYAIRLCESVSAVCGTNAVLMQVINWNLSPDCENISLEAYTKDGESWRNLRSVNFELICSSKQNLDDISDAEVFFVVPCIAVINLIEECFITNGYIYHYYNNVRKVDMLKFI</sequence>
<organism evidence="2 3">
    <name type="scientific">Dictyocaulus viviparus</name>
    <name type="common">Bovine lungworm</name>
    <dbReference type="NCBI Taxonomy" id="29172"/>
    <lineage>
        <taxon>Eukaryota</taxon>
        <taxon>Metazoa</taxon>
        <taxon>Ecdysozoa</taxon>
        <taxon>Nematoda</taxon>
        <taxon>Chromadorea</taxon>
        <taxon>Rhabditida</taxon>
        <taxon>Rhabditina</taxon>
        <taxon>Rhabditomorpha</taxon>
        <taxon>Strongyloidea</taxon>
        <taxon>Metastrongylidae</taxon>
        <taxon>Dictyocaulus</taxon>
    </lineage>
</organism>
<dbReference type="STRING" id="29172.A0A0D8XF41"/>
<dbReference type="PANTHER" id="PTHR12941:SF10">
    <property type="entry name" value="ER MEMBRANE PROTEIN COMPLEX SUBUNIT 8_9 HOMOLOG"/>
    <property type="match status" value="1"/>
</dbReference>
<dbReference type="Proteomes" id="UP000053766">
    <property type="component" value="Unassembled WGS sequence"/>
</dbReference>
<evidence type="ECO:0000313" key="3">
    <source>
        <dbReference type="Proteomes" id="UP000053766"/>
    </source>
</evidence>
<protein>
    <recommendedName>
        <fullName evidence="4">MPN domain-containing protein</fullName>
    </recommendedName>
</protein>
<dbReference type="OrthoDB" id="194468at2759"/>
<reference evidence="3" key="2">
    <citation type="journal article" date="2016" name="Sci. Rep.">
        <title>Dictyocaulus viviparus genome, variome and transcriptome elucidate lungworm biology and support future intervention.</title>
        <authorList>
            <person name="McNulty S.N."/>
            <person name="Strube C."/>
            <person name="Rosa B.A."/>
            <person name="Martin J.C."/>
            <person name="Tyagi R."/>
            <person name="Choi Y.J."/>
            <person name="Wang Q."/>
            <person name="Hallsworth Pepin K."/>
            <person name="Zhang X."/>
            <person name="Ozersky P."/>
            <person name="Wilson R.K."/>
            <person name="Sternberg P.W."/>
            <person name="Gasser R.B."/>
            <person name="Mitreva M."/>
        </authorList>
    </citation>
    <scope>NUCLEOTIDE SEQUENCE [LARGE SCALE GENOMIC DNA]</scope>
    <source>
        <strain evidence="3">HannoverDv2000</strain>
    </source>
</reference>
<evidence type="ECO:0008006" key="4">
    <source>
        <dbReference type="Google" id="ProtNLM"/>
    </source>
</evidence>
<dbReference type="AlphaFoldDB" id="A0A0D8XF41"/>
<keyword evidence="3" id="KW-1185">Reference proteome</keyword>
<evidence type="ECO:0000313" key="2">
    <source>
        <dbReference type="EMBL" id="KJH42309.1"/>
    </source>
</evidence>
<feature type="compositionally biased region" description="Basic and acidic residues" evidence="1">
    <location>
        <begin position="39"/>
        <end position="48"/>
    </location>
</feature>
<dbReference type="GO" id="GO:0072546">
    <property type="term" value="C:EMC complex"/>
    <property type="evidence" value="ECO:0007669"/>
    <property type="project" value="InterPro"/>
</dbReference>
<reference evidence="2 3" key="1">
    <citation type="submission" date="2013-11" db="EMBL/GenBank/DDBJ databases">
        <title>Draft genome of the bovine lungworm Dictyocaulus viviparus.</title>
        <authorList>
            <person name="Mitreva M."/>
        </authorList>
    </citation>
    <scope>NUCLEOTIDE SEQUENCE [LARGE SCALE GENOMIC DNA]</scope>
    <source>
        <strain evidence="2 3">HannoverDv2000</strain>
    </source>
</reference>
<proteinExistence type="predicted"/>
<name>A0A0D8XF41_DICVI</name>
<dbReference type="EMBL" id="KN716681">
    <property type="protein sequence ID" value="KJH42309.1"/>
    <property type="molecule type" value="Genomic_DNA"/>
</dbReference>
<dbReference type="Pfam" id="PF03665">
    <property type="entry name" value="UPF0172"/>
    <property type="match status" value="1"/>
</dbReference>
<accession>A0A0D8XF41</accession>
<feature type="region of interest" description="Disordered" evidence="1">
    <location>
        <begin position="1"/>
        <end position="58"/>
    </location>
</feature>
<gene>
    <name evidence="2" type="ORF">DICVIV_11706</name>
</gene>
<dbReference type="InterPro" id="IPR005366">
    <property type="entry name" value="EMC8/9"/>
</dbReference>